<organism evidence="2 3">
    <name type="scientific">Kwoniella shivajii</name>
    <dbReference type="NCBI Taxonomy" id="564305"/>
    <lineage>
        <taxon>Eukaryota</taxon>
        <taxon>Fungi</taxon>
        <taxon>Dikarya</taxon>
        <taxon>Basidiomycota</taxon>
        <taxon>Agaricomycotina</taxon>
        <taxon>Tremellomycetes</taxon>
        <taxon>Tremellales</taxon>
        <taxon>Cryptococcaceae</taxon>
        <taxon>Kwoniella</taxon>
    </lineage>
</organism>
<dbReference type="RefSeq" id="XP_062792745.1">
    <property type="nucleotide sequence ID" value="XM_062936694.1"/>
</dbReference>
<reference evidence="2 3" key="1">
    <citation type="submission" date="2024-01" db="EMBL/GenBank/DDBJ databases">
        <title>Comparative genomics of Cryptococcus and Kwoniella reveals pathogenesis evolution and contrasting modes of karyotype evolution via chromosome fusion or intercentromeric recombination.</title>
        <authorList>
            <person name="Coelho M.A."/>
            <person name="David-Palma M."/>
            <person name="Shea T."/>
            <person name="Bowers K."/>
            <person name="McGinley-Smith S."/>
            <person name="Mohammad A.W."/>
            <person name="Gnirke A."/>
            <person name="Yurkov A.M."/>
            <person name="Nowrousian M."/>
            <person name="Sun S."/>
            <person name="Cuomo C.A."/>
            <person name="Heitman J."/>
        </authorList>
    </citation>
    <scope>NUCLEOTIDE SEQUENCE [LARGE SCALE GENOMIC DNA]</scope>
    <source>
        <strain evidence="2">CBS 11374</strain>
    </source>
</reference>
<feature type="compositionally biased region" description="Basic and acidic residues" evidence="1">
    <location>
        <begin position="126"/>
        <end position="147"/>
    </location>
</feature>
<keyword evidence="3" id="KW-1185">Reference proteome</keyword>
<name>A0ABZ1D1W0_9TREE</name>
<gene>
    <name evidence="2" type="ORF">IL334_004980</name>
</gene>
<feature type="region of interest" description="Disordered" evidence="1">
    <location>
        <begin position="86"/>
        <end position="167"/>
    </location>
</feature>
<evidence type="ECO:0000313" key="3">
    <source>
        <dbReference type="Proteomes" id="UP001329825"/>
    </source>
</evidence>
<proteinExistence type="predicted"/>
<dbReference type="GeneID" id="87957111"/>
<dbReference type="Proteomes" id="UP001329825">
    <property type="component" value="Chromosome 6"/>
</dbReference>
<dbReference type="EMBL" id="CP141886">
    <property type="protein sequence ID" value="WRT68005.1"/>
    <property type="molecule type" value="Genomic_DNA"/>
</dbReference>
<evidence type="ECO:0000256" key="1">
    <source>
        <dbReference type="SAM" id="MobiDB-lite"/>
    </source>
</evidence>
<sequence length="239" mass="26190">MCRDFDPAYKLSVITAAFMSFLVHHQALSDPNIQPGILEAAAIARSAPQALIDANTFEHMISNGSGWNRACWTIWGGSYGGAERGGLEKESISWGEQPPLQSGGDESDDNGWTVEPTIDPRPSALSRDKAPWTAEEKWRAQRPRSDDGLDEDEAESPPLPLDQEQATVAEPEEIVLWVESRGFNQQPALADRLIGAGLRGRWGLMGLKDGSSHGQWWAFKVKDFILPAFWRGSGSTSTA</sequence>
<evidence type="ECO:0000313" key="2">
    <source>
        <dbReference type="EMBL" id="WRT68005.1"/>
    </source>
</evidence>
<accession>A0ABZ1D1W0</accession>
<protein>
    <submittedName>
        <fullName evidence="2">Uncharacterized protein</fullName>
    </submittedName>
</protein>